<feature type="region of interest" description="Disordered" evidence="1">
    <location>
        <begin position="305"/>
        <end position="334"/>
    </location>
</feature>
<dbReference type="InParanoid" id="A0A0D2VYB5"/>
<evidence type="ECO:0008006" key="4">
    <source>
        <dbReference type="Google" id="ProtNLM"/>
    </source>
</evidence>
<feature type="compositionally biased region" description="Low complexity" evidence="1">
    <location>
        <begin position="88"/>
        <end position="114"/>
    </location>
</feature>
<dbReference type="InterPro" id="IPR010487">
    <property type="entry name" value="NGRN/Rrg9"/>
</dbReference>
<dbReference type="Pfam" id="PF06413">
    <property type="entry name" value="Neugrin"/>
    <property type="match status" value="1"/>
</dbReference>
<dbReference type="AlphaFoldDB" id="A0A0D2VYB5"/>
<feature type="compositionally biased region" description="Basic and acidic residues" evidence="1">
    <location>
        <begin position="118"/>
        <end position="148"/>
    </location>
</feature>
<sequence length="334" mass="37333">MPVKPAGRGSGKAPRRPGLHATDNRSSSFRAKNHEVDEQDRRPHHDRRPDHKNYSSNTSSLQSRPRRQFEHRAGLDGSAASLPNLGRSSESVRGQTSSSSSSSSSSGGNSSFSSRKTPAYDRPTRKGEFDSASFERKLGAMRVDDRWRTSSPPLNGDGATPSRDGPVRASRRERVDRNVQQFISGKGAFAERIKAAQEADPEFAETIESEQRAFKARAHALRRRELFREQGVGPWAPQKKLSYMQMQEMRELFAEDAAVYNVYKLSNMFHVSQEAVRRIIHSKFQPSAAKFAKRDQSIAAERAKAEKTLLSPSQLSKLKGPSAPRRQDEPDTTQ</sequence>
<name>A0A0D2VYB5_CAPO3</name>
<evidence type="ECO:0000256" key="1">
    <source>
        <dbReference type="SAM" id="MobiDB-lite"/>
    </source>
</evidence>
<reference evidence="3" key="1">
    <citation type="submission" date="2011-02" db="EMBL/GenBank/DDBJ databases">
        <title>The Genome Sequence of Capsaspora owczarzaki ATCC 30864.</title>
        <authorList>
            <person name="Russ C."/>
            <person name="Cuomo C."/>
            <person name="Burger G."/>
            <person name="Gray M.W."/>
            <person name="Holland P.W.H."/>
            <person name="King N."/>
            <person name="Lang F.B.F."/>
            <person name="Roger A.J."/>
            <person name="Ruiz-Trillo I."/>
            <person name="Young S.K."/>
            <person name="Zeng Q."/>
            <person name="Gargeya S."/>
            <person name="Alvarado L."/>
            <person name="Berlin A."/>
            <person name="Chapman S.B."/>
            <person name="Chen Z."/>
            <person name="Freedman E."/>
            <person name="Gellesch M."/>
            <person name="Goldberg J."/>
            <person name="Griggs A."/>
            <person name="Gujja S."/>
            <person name="Heilman E."/>
            <person name="Heiman D."/>
            <person name="Howarth C."/>
            <person name="Mehta T."/>
            <person name="Neiman D."/>
            <person name="Pearson M."/>
            <person name="Roberts A."/>
            <person name="Saif S."/>
            <person name="Shea T."/>
            <person name="Shenoy N."/>
            <person name="Sisk P."/>
            <person name="Stolte C."/>
            <person name="Sykes S."/>
            <person name="White J."/>
            <person name="Yandava C."/>
            <person name="Haas B."/>
            <person name="Nusbaum C."/>
            <person name="Birren B."/>
        </authorList>
    </citation>
    <scope>NUCLEOTIDE SEQUENCE</scope>
    <source>
        <strain evidence="3">ATCC 30864</strain>
    </source>
</reference>
<feature type="compositionally biased region" description="Basic and acidic residues" evidence="1">
    <location>
        <begin position="32"/>
        <end position="53"/>
    </location>
</feature>
<evidence type="ECO:0000313" key="2">
    <source>
        <dbReference type="EMBL" id="KJE96697.1"/>
    </source>
</evidence>
<gene>
    <name evidence="2" type="ORF">CAOG_006976</name>
</gene>
<dbReference type="PhylomeDB" id="A0A0D2VYB5"/>
<accession>A0A0D2VYB5</accession>
<evidence type="ECO:0000313" key="3">
    <source>
        <dbReference type="Proteomes" id="UP000008743"/>
    </source>
</evidence>
<feature type="region of interest" description="Disordered" evidence="1">
    <location>
        <begin position="1"/>
        <end position="174"/>
    </location>
</feature>
<dbReference type="OrthoDB" id="5578174at2759"/>
<feature type="compositionally biased region" description="Basic and acidic residues" evidence="1">
    <location>
        <begin position="325"/>
        <end position="334"/>
    </location>
</feature>
<dbReference type="EMBL" id="KE346372">
    <property type="protein sequence ID" value="KJE96697.1"/>
    <property type="molecule type" value="Genomic_DNA"/>
</dbReference>
<dbReference type="PANTHER" id="PTHR13475">
    <property type="entry name" value="NEUGRIN"/>
    <property type="match status" value="1"/>
</dbReference>
<dbReference type="RefSeq" id="XP_004343700.2">
    <property type="nucleotide sequence ID" value="XM_004343650.2"/>
</dbReference>
<organism evidence="2 3">
    <name type="scientific">Capsaspora owczarzaki (strain ATCC 30864)</name>
    <dbReference type="NCBI Taxonomy" id="595528"/>
    <lineage>
        <taxon>Eukaryota</taxon>
        <taxon>Filasterea</taxon>
        <taxon>Capsaspora</taxon>
    </lineage>
</organism>
<protein>
    <recommendedName>
        <fullName evidence="4">Required for respiratory growth protein 9, mitochondrial</fullName>
    </recommendedName>
</protein>
<proteinExistence type="predicted"/>
<dbReference type="PANTHER" id="PTHR13475:SF3">
    <property type="entry name" value="NEUGRIN"/>
    <property type="match status" value="1"/>
</dbReference>
<keyword evidence="3" id="KW-1185">Reference proteome</keyword>
<feature type="compositionally biased region" description="Polar residues" evidence="1">
    <location>
        <begin position="54"/>
        <end position="63"/>
    </location>
</feature>
<dbReference type="Proteomes" id="UP000008743">
    <property type="component" value="Unassembled WGS sequence"/>
</dbReference>
<dbReference type="GO" id="GO:0005634">
    <property type="term" value="C:nucleus"/>
    <property type="evidence" value="ECO:0007669"/>
    <property type="project" value="TreeGrafter"/>
</dbReference>